<comment type="similarity">
    <text evidence="1">Belongs to the carbohydrate kinase pfkB family.</text>
</comment>
<feature type="binding site" evidence="12">
    <location>
        <begin position="40"/>
        <end position="44"/>
    </location>
    <ligand>
        <name>substrate</name>
    </ligand>
</feature>
<comment type="catalytic activity">
    <reaction evidence="13">
        <text>D-tagatofuranose 6-phosphate + ATP = D-tagatofuranose 1,6-bisphosphate + ADP + H(+)</text>
        <dbReference type="Rhea" id="RHEA:12420"/>
        <dbReference type="ChEBI" id="CHEBI:15378"/>
        <dbReference type="ChEBI" id="CHEBI:30616"/>
        <dbReference type="ChEBI" id="CHEBI:58694"/>
        <dbReference type="ChEBI" id="CHEBI:58695"/>
        <dbReference type="ChEBI" id="CHEBI:456216"/>
        <dbReference type="EC" id="2.7.1.144"/>
    </reaction>
</comment>
<name>G5JJR3_9STAP</name>
<protein>
    <recommendedName>
        <fullName evidence="3 12">Ribokinase</fullName>
        <shortName evidence="12">RK</shortName>
        <ecNumber evidence="2 12">2.7.1.15</ecNumber>
    </recommendedName>
</protein>
<dbReference type="RefSeq" id="WP_002464418.1">
    <property type="nucleotide sequence ID" value="NZ_AEUN01000459.1"/>
</dbReference>
<comment type="pathway">
    <text evidence="12">Carbohydrate metabolism; D-ribose degradation; D-ribose 5-phosphate from beta-D-ribopyranose: step 2/2.</text>
</comment>
<dbReference type="InterPro" id="IPR029056">
    <property type="entry name" value="Ribokinase-like"/>
</dbReference>
<dbReference type="OrthoDB" id="9775849at2"/>
<organism evidence="15 16">
    <name type="scientific">Staphylococcus simiae CCM 7213 = CCUG 51256</name>
    <dbReference type="NCBI Taxonomy" id="911238"/>
    <lineage>
        <taxon>Bacteria</taxon>
        <taxon>Bacillati</taxon>
        <taxon>Bacillota</taxon>
        <taxon>Bacilli</taxon>
        <taxon>Bacillales</taxon>
        <taxon>Staphylococcaceae</taxon>
        <taxon>Staphylococcus</taxon>
    </lineage>
</organism>
<feature type="binding site" evidence="12">
    <location>
        <position position="252"/>
    </location>
    <ligand>
        <name>substrate</name>
    </ligand>
</feature>
<dbReference type="InterPro" id="IPR002139">
    <property type="entry name" value="Ribo/fructo_kinase"/>
</dbReference>
<dbReference type="GO" id="GO:0009024">
    <property type="term" value="F:tagatose-6-phosphate kinase activity"/>
    <property type="evidence" value="ECO:0007669"/>
    <property type="project" value="UniProtKB-EC"/>
</dbReference>
<dbReference type="GO" id="GO:0005829">
    <property type="term" value="C:cytosol"/>
    <property type="evidence" value="ECO:0007669"/>
    <property type="project" value="TreeGrafter"/>
</dbReference>
<dbReference type="Proteomes" id="UP000005413">
    <property type="component" value="Unassembled WGS sequence"/>
</dbReference>
<dbReference type="InterPro" id="IPR017583">
    <property type="entry name" value="Tagatose/fructose_Pkinase"/>
</dbReference>
<feature type="active site" description="Proton acceptor" evidence="12">
    <location>
        <position position="252"/>
    </location>
</feature>
<evidence type="ECO:0000256" key="6">
    <source>
        <dbReference type="ARBA" id="ARBA00022741"/>
    </source>
</evidence>
<evidence type="ECO:0000256" key="12">
    <source>
        <dbReference type="HAMAP-Rule" id="MF_01987"/>
    </source>
</evidence>
<dbReference type="GO" id="GO:0004747">
    <property type="term" value="F:ribokinase activity"/>
    <property type="evidence" value="ECO:0007669"/>
    <property type="project" value="UniProtKB-UniRule"/>
</dbReference>
<dbReference type="Pfam" id="PF00294">
    <property type="entry name" value="PfkB"/>
    <property type="match status" value="1"/>
</dbReference>
<dbReference type="PROSITE" id="PS00583">
    <property type="entry name" value="PFKB_KINASES_1"/>
    <property type="match status" value="1"/>
</dbReference>
<dbReference type="InterPro" id="IPR002173">
    <property type="entry name" value="Carboh/pur_kinase_PfkB_CS"/>
</dbReference>
<feature type="binding site" evidence="12">
    <location>
        <begin position="251"/>
        <end position="252"/>
    </location>
    <ligand>
        <name>ATP</name>
        <dbReference type="ChEBI" id="CHEBI:30616"/>
    </ligand>
</feature>
<keyword evidence="8 12" id="KW-0067">ATP-binding</keyword>
<keyword evidence="6 12" id="KW-0547">Nucleotide-binding</keyword>
<dbReference type="GO" id="GO:2001059">
    <property type="term" value="P:D-tagatose 6-phosphate catabolic process"/>
    <property type="evidence" value="ECO:0007669"/>
    <property type="project" value="UniProtKB-UniPathway"/>
</dbReference>
<keyword evidence="4 12" id="KW-0808">Transferase</keyword>
<evidence type="ECO:0000256" key="7">
    <source>
        <dbReference type="ARBA" id="ARBA00022777"/>
    </source>
</evidence>
<gene>
    <name evidence="12" type="primary">rbsK</name>
    <name evidence="15" type="ORF">SS7213T_08612</name>
</gene>
<comment type="similarity">
    <text evidence="12">Belongs to the carbohydrate kinase PfkB family. Ribokinase subfamily.</text>
</comment>
<comment type="similarity">
    <text evidence="13">Belongs to the carbohydrate kinase PfkB family. LacC subfamily.</text>
</comment>
<reference evidence="15 16" key="1">
    <citation type="journal article" date="2012" name="BMC Genomics">
        <title>Comparative genomic analysis of the genus Staphylococcus including Staphylococcus aureus and its newly described sister species Staphylococcus simiae.</title>
        <authorList>
            <person name="Suzuki H."/>
            <person name="Lefebure T."/>
            <person name="Pavinski Bitar P."/>
            <person name="Stanhope M.J."/>
        </authorList>
    </citation>
    <scope>NUCLEOTIDE SEQUENCE [LARGE SCALE GENOMIC DNA]</scope>
    <source>
        <strain evidence="15 16">CCM 7213</strain>
    </source>
</reference>
<evidence type="ECO:0000256" key="8">
    <source>
        <dbReference type="ARBA" id="ARBA00022840"/>
    </source>
</evidence>
<dbReference type="UniPathway" id="UPA00704">
    <property type="reaction ID" value="UER00715"/>
</dbReference>
<dbReference type="CDD" id="cd01174">
    <property type="entry name" value="ribokinase"/>
    <property type="match status" value="1"/>
</dbReference>
<feature type="binding site" evidence="12">
    <location>
        <position position="140"/>
    </location>
    <ligand>
        <name>substrate</name>
    </ligand>
</feature>
<evidence type="ECO:0000259" key="14">
    <source>
        <dbReference type="Pfam" id="PF00294"/>
    </source>
</evidence>
<dbReference type="GO" id="GO:0046872">
    <property type="term" value="F:metal ion binding"/>
    <property type="evidence" value="ECO:0007669"/>
    <property type="project" value="UniProtKB-KW"/>
</dbReference>
<keyword evidence="11 12" id="KW-0119">Carbohydrate metabolism</keyword>
<comment type="subunit">
    <text evidence="12">Homodimer.</text>
</comment>
<comment type="catalytic activity">
    <reaction evidence="12">
        <text>D-ribose + ATP = D-ribose 5-phosphate + ADP + H(+)</text>
        <dbReference type="Rhea" id="RHEA:13697"/>
        <dbReference type="ChEBI" id="CHEBI:15378"/>
        <dbReference type="ChEBI" id="CHEBI:30616"/>
        <dbReference type="ChEBI" id="CHEBI:47013"/>
        <dbReference type="ChEBI" id="CHEBI:78346"/>
        <dbReference type="ChEBI" id="CHEBI:456216"/>
        <dbReference type="EC" id="2.7.1.15"/>
    </reaction>
</comment>
<evidence type="ECO:0000256" key="4">
    <source>
        <dbReference type="ARBA" id="ARBA00022679"/>
    </source>
</evidence>
<keyword evidence="7 12" id="KW-0418">Kinase</keyword>
<dbReference type="Gene3D" id="3.40.1190.20">
    <property type="match status" value="1"/>
</dbReference>
<keyword evidence="16" id="KW-1185">Reference proteome</keyword>
<comment type="cofactor">
    <cofactor evidence="12">
        <name>Mg(2+)</name>
        <dbReference type="ChEBI" id="CHEBI:18420"/>
    </cofactor>
    <text evidence="12">Requires a divalent cation, most likely magnesium in vivo, as an electrophilic catalyst to aid phosphoryl group transfer. It is the chelate of the metal and the nucleotide that is the actual substrate.</text>
</comment>
<dbReference type="EC" id="2.7.1.15" evidence="2 12"/>
<keyword evidence="5 12" id="KW-0479">Metal-binding</keyword>
<feature type="binding site" evidence="12">
    <location>
        <position position="184"/>
    </location>
    <ligand>
        <name>ATP</name>
        <dbReference type="ChEBI" id="CHEBI:30616"/>
    </ligand>
</feature>
<dbReference type="PIRSF" id="PIRSF000535">
    <property type="entry name" value="1PFK/6PFK/LacC"/>
    <property type="match status" value="1"/>
</dbReference>
<evidence type="ECO:0000256" key="11">
    <source>
        <dbReference type="ARBA" id="ARBA00023277"/>
    </source>
</evidence>
<comment type="caution">
    <text evidence="12">Lacks conserved residue(s) required for the propagation of feature annotation.</text>
</comment>
<dbReference type="AlphaFoldDB" id="G5JJR3"/>
<dbReference type="GO" id="GO:0005524">
    <property type="term" value="F:ATP binding"/>
    <property type="evidence" value="ECO:0007669"/>
    <property type="project" value="UniProtKB-UniRule"/>
</dbReference>
<dbReference type="PANTHER" id="PTHR10584:SF166">
    <property type="entry name" value="RIBOKINASE"/>
    <property type="match status" value="1"/>
</dbReference>
<dbReference type="GO" id="GO:0005988">
    <property type="term" value="P:lactose metabolic process"/>
    <property type="evidence" value="ECO:0007669"/>
    <property type="project" value="UniProtKB-KW"/>
</dbReference>
<accession>G5JJR3</accession>
<dbReference type="HAMAP" id="MF_01987">
    <property type="entry name" value="Ribokinase"/>
    <property type="match status" value="1"/>
</dbReference>
<feature type="binding site" evidence="12">
    <location>
        <position position="248"/>
    </location>
    <ligand>
        <name>K(+)</name>
        <dbReference type="ChEBI" id="CHEBI:29103"/>
    </ligand>
</feature>
<comment type="pathway">
    <text evidence="13">Carbohydrate metabolism; D-tagatose 6-phosphate degradation; D-glyceraldehyde 3-phosphate and glycerone phosphate from D-tagatose 6-phosphate: step 1/2.</text>
</comment>
<sequence>MENEILTFGSINQDIFIKTSDYPNQGDTVWVKDIEYQPGGKGANQAIALARLGCNVKFIGAVGDDTSGNNMISNLKFSGVDTKYVSKVSEVRTGNFIVILDKSAENTMLGTLGANKYIDKQQLEKAFEEVKSRYFLLQLETNSSAIEYSLKLAREKNMIVILDPAPVDGYKEKYLKYVDIITPNQQEAEKISGIKVNDKESAIQAAHIIYKKGVGNVIVKLGKQGSIFYDGNKSTFIPAYKVNAVNTVGAGDVFVAALTSYLSLHNNECMEEAIKYATAASAIKVSGRKTQSAIPTDEEVLKFIKNYTL</sequence>
<evidence type="ECO:0000313" key="15">
    <source>
        <dbReference type="EMBL" id="EHJ07570.1"/>
    </source>
</evidence>
<evidence type="ECO:0000256" key="9">
    <source>
        <dbReference type="ARBA" id="ARBA00022842"/>
    </source>
</evidence>
<dbReference type="InterPro" id="IPR011877">
    <property type="entry name" value="Ribokinase"/>
</dbReference>
<comment type="subcellular location">
    <subcellularLocation>
        <location evidence="12">Cytoplasm</location>
    </subcellularLocation>
</comment>
<dbReference type="PRINTS" id="PR00990">
    <property type="entry name" value="RIBOKINASE"/>
</dbReference>
<comment type="activity regulation">
    <text evidence="12">Activated by a monovalent cation that binds near, but not in, the active site. The most likely occupant of the site in vivo is potassium. Ion binding induces a conformational change that may alter substrate affinity.</text>
</comment>
<comment type="function">
    <text evidence="12">Catalyzes the phosphorylation of ribose at O-5 in a reaction requiring ATP and magnesium. The resulting D-ribose-5-phosphate can then be used either for sythesis of nucleotides, histidine, and tryptophan, or as a component of the pentose phosphate pathway.</text>
</comment>
<feature type="binding site" evidence="12">
    <location>
        <position position="287"/>
    </location>
    <ligand>
        <name>K(+)</name>
        <dbReference type="ChEBI" id="CHEBI:29103"/>
    </ligand>
</feature>
<dbReference type="PROSITE" id="PS00584">
    <property type="entry name" value="PFKB_KINASES_2"/>
    <property type="match status" value="1"/>
</dbReference>
<evidence type="ECO:0000256" key="13">
    <source>
        <dbReference type="PIRNR" id="PIRNR000535"/>
    </source>
</evidence>
<dbReference type="SUPFAM" id="SSF53613">
    <property type="entry name" value="Ribokinase-like"/>
    <property type="match status" value="1"/>
</dbReference>
<evidence type="ECO:0000256" key="10">
    <source>
        <dbReference type="ARBA" id="ARBA00022958"/>
    </source>
</evidence>
<evidence type="ECO:0000256" key="2">
    <source>
        <dbReference type="ARBA" id="ARBA00012035"/>
    </source>
</evidence>
<feature type="domain" description="Carbohydrate kinase PfkB" evidence="14">
    <location>
        <begin position="4"/>
        <end position="296"/>
    </location>
</feature>
<evidence type="ECO:0000313" key="16">
    <source>
        <dbReference type="Proteomes" id="UP000005413"/>
    </source>
</evidence>
<feature type="binding site" evidence="12">
    <location>
        <position position="246"/>
    </location>
    <ligand>
        <name>K(+)</name>
        <dbReference type="ChEBI" id="CHEBI:29103"/>
    </ligand>
</feature>
<dbReference type="InterPro" id="IPR011611">
    <property type="entry name" value="PfkB_dom"/>
</dbReference>
<evidence type="ECO:0000256" key="1">
    <source>
        <dbReference type="ARBA" id="ARBA00005380"/>
    </source>
</evidence>
<evidence type="ECO:0000256" key="5">
    <source>
        <dbReference type="ARBA" id="ARBA00022723"/>
    </source>
</evidence>
<comment type="caution">
    <text evidence="15">The sequence shown here is derived from an EMBL/GenBank/DDBJ whole genome shotgun (WGS) entry which is preliminary data.</text>
</comment>
<feature type="binding site" evidence="12">
    <location>
        <begin position="12"/>
        <end position="14"/>
    </location>
    <ligand>
        <name>substrate</name>
    </ligand>
</feature>
<proteinExistence type="inferred from homology"/>
<feature type="binding site" evidence="12">
    <location>
        <position position="284"/>
    </location>
    <ligand>
        <name>K(+)</name>
        <dbReference type="ChEBI" id="CHEBI:29103"/>
    </ligand>
</feature>
<dbReference type="GO" id="GO:0019303">
    <property type="term" value="P:D-ribose catabolic process"/>
    <property type="evidence" value="ECO:0007669"/>
    <property type="project" value="UniProtKB-UniRule"/>
</dbReference>
<keyword evidence="10 12" id="KW-0630">Potassium</keyword>
<keyword evidence="13" id="KW-0423">Lactose metabolism</keyword>
<dbReference type="UniPathway" id="UPA00916">
    <property type="reaction ID" value="UER00889"/>
</dbReference>
<dbReference type="PANTHER" id="PTHR10584">
    <property type="entry name" value="SUGAR KINASE"/>
    <property type="match status" value="1"/>
</dbReference>
<keyword evidence="12" id="KW-0963">Cytoplasm</keyword>
<dbReference type="EMBL" id="AEUN01000459">
    <property type="protein sequence ID" value="EHJ07570.1"/>
    <property type="molecule type" value="Genomic_DNA"/>
</dbReference>
<feature type="binding site" evidence="12">
    <location>
        <begin position="220"/>
        <end position="225"/>
    </location>
    <ligand>
        <name>ATP</name>
        <dbReference type="ChEBI" id="CHEBI:30616"/>
    </ligand>
</feature>
<evidence type="ECO:0000256" key="3">
    <source>
        <dbReference type="ARBA" id="ARBA00016943"/>
    </source>
</evidence>
<keyword evidence="9 12" id="KW-0460">Magnesium</keyword>
<dbReference type="PATRIC" id="fig|911238.3.peg.1496"/>